<gene>
    <name evidence="2" type="ORF">D2V08_06420</name>
</gene>
<evidence type="ECO:0000256" key="1">
    <source>
        <dbReference type="SAM" id="Phobius"/>
    </source>
</evidence>
<feature type="transmembrane region" description="Helical" evidence="1">
    <location>
        <begin position="12"/>
        <end position="30"/>
    </location>
</feature>
<feature type="transmembrane region" description="Helical" evidence="1">
    <location>
        <begin position="265"/>
        <end position="283"/>
    </location>
</feature>
<evidence type="ECO:0000313" key="2">
    <source>
        <dbReference type="EMBL" id="RIV34995.1"/>
    </source>
</evidence>
<dbReference type="InterPro" id="IPR049458">
    <property type="entry name" value="EpsG-like"/>
</dbReference>
<evidence type="ECO:0000313" key="3">
    <source>
        <dbReference type="Proteomes" id="UP000266067"/>
    </source>
</evidence>
<dbReference type="Proteomes" id="UP000266067">
    <property type="component" value="Unassembled WGS sequence"/>
</dbReference>
<organism evidence="2 3">
    <name type="scientific">Flagellimonas lutimaris</name>
    <dbReference type="NCBI Taxonomy" id="475082"/>
    <lineage>
        <taxon>Bacteria</taxon>
        <taxon>Pseudomonadati</taxon>
        <taxon>Bacteroidota</taxon>
        <taxon>Flavobacteriia</taxon>
        <taxon>Flavobacteriales</taxon>
        <taxon>Flavobacteriaceae</taxon>
        <taxon>Flagellimonas</taxon>
    </lineage>
</organism>
<comment type="caution">
    <text evidence="2">The sequence shown here is derived from an EMBL/GenBank/DDBJ whole genome shotgun (WGS) entry which is preliminary data.</text>
</comment>
<keyword evidence="1" id="KW-1133">Transmembrane helix</keyword>
<accession>A0A3A1NAK3</accession>
<feature type="transmembrane region" description="Helical" evidence="1">
    <location>
        <begin position="71"/>
        <end position="93"/>
    </location>
</feature>
<feature type="transmembrane region" description="Helical" evidence="1">
    <location>
        <begin position="114"/>
        <end position="143"/>
    </location>
</feature>
<evidence type="ECO:0008006" key="4">
    <source>
        <dbReference type="Google" id="ProtNLM"/>
    </source>
</evidence>
<reference evidence="2 3" key="1">
    <citation type="submission" date="2018-08" db="EMBL/GenBank/DDBJ databases">
        <title>Proposal of Muricauda 72 sp.nov. and Muricauda NH166 sp.nov., isolated from seawater.</title>
        <authorList>
            <person name="Cheng H."/>
            <person name="Wu Y.-H."/>
            <person name="Guo L.-L."/>
            <person name="Xu X.-W."/>
        </authorList>
    </citation>
    <scope>NUCLEOTIDE SEQUENCE [LARGE SCALE GENOMIC DNA]</scope>
    <source>
        <strain evidence="2 3">KCTC 22173</strain>
    </source>
</reference>
<sequence length="361" mass="42195">MEGYFSFGKKKVSSFLVILISTFLGFLNTTKKYESDLLTYFNEFQLAADLSFFEYLSSFGKDPIFYGAMYFFHWVGNFQIFIFFFTFLSYYFFLKAIRLFYQKTANDKEVFFAILFATLFFEIFSLSAHLVRQFLAFSILLYYLVNKVILEKNKWGYLIVAVFTHTTMLFFLPLIFFPAVGKKINIQRGLAIIIVLAIVIRTYQDLAIWYLQTTSSSNILTYLMERLSQKSISDGIDVPKVLIGFNILVLVLALLMNYVIKKKDLYHFNNCIIFVTLLVLLTAESHPLLSYRYGYLAYTFSAFLVPFFTSRKFVGSMISIIIKSLVTLVLLVNFVVKLENGVWEYIPMDKLIFKTTLNYFF</sequence>
<name>A0A3A1NAK3_9FLAO</name>
<dbReference type="AlphaFoldDB" id="A0A3A1NAK3"/>
<feature type="transmembrane region" description="Helical" evidence="1">
    <location>
        <begin position="241"/>
        <end position="260"/>
    </location>
</feature>
<keyword evidence="1" id="KW-0812">Transmembrane</keyword>
<feature type="transmembrane region" description="Helical" evidence="1">
    <location>
        <begin position="189"/>
        <end position="211"/>
    </location>
</feature>
<keyword evidence="3" id="KW-1185">Reference proteome</keyword>
<keyword evidence="1" id="KW-0472">Membrane</keyword>
<dbReference type="Pfam" id="PF14897">
    <property type="entry name" value="EpsG"/>
    <property type="match status" value="1"/>
</dbReference>
<feature type="transmembrane region" description="Helical" evidence="1">
    <location>
        <begin position="155"/>
        <end position="177"/>
    </location>
</feature>
<proteinExistence type="predicted"/>
<protein>
    <recommendedName>
        <fullName evidence="4">EpsG family protein</fullName>
    </recommendedName>
</protein>
<feature type="transmembrane region" description="Helical" evidence="1">
    <location>
        <begin position="320"/>
        <end position="338"/>
    </location>
</feature>
<dbReference type="EMBL" id="QXFH01000070">
    <property type="protein sequence ID" value="RIV34995.1"/>
    <property type="molecule type" value="Genomic_DNA"/>
</dbReference>